<feature type="region of interest" description="Disordered" evidence="1">
    <location>
        <begin position="48"/>
        <end position="72"/>
    </location>
</feature>
<protein>
    <submittedName>
        <fullName evidence="2">Uncharacterized protein</fullName>
    </submittedName>
</protein>
<proteinExistence type="predicted"/>
<feature type="region of interest" description="Disordered" evidence="1">
    <location>
        <begin position="127"/>
        <end position="147"/>
    </location>
</feature>
<feature type="compositionally biased region" description="Acidic residues" evidence="1">
    <location>
        <begin position="48"/>
        <end position="67"/>
    </location>
</feature>
<keyword evidence="3" id="KW-1185">Reference proteome</keyword>
<evidence type="ECO:0000256" key="1">
    <source>
        <dbReference type="SAM" id="MobiDB-lite"/>
    </source>
</evidence>
<accession>A0AAV5QWZ2</accession>
<name>A0AAV5QWZ2_PICKL</name>
<evidence type="ECO:0000313" key="3">
    <source>
        <dbReference type="Proteomes" id="UP001378960"/>
    </source>
</evidence>
<sequence length="378" mass="44422">MSDDQYGGDEELEYESDDEHIEMVYTESQSGKVDEVPLVDDVEFVEVEDELEEGLEEEEDPEEEPEENIPFVEEIPSYVGEVDNENTFKHEAEEQEYYEKQFEEEFKEELKSNNDVEEQTIVTEVIDDFSESEEEGEEGEEGDQEYENENIGELDVTNNDLHIGQDSIFEDNNNSDIDDLKEMEKIPVYLDFSDLFGDKDNNSNKQLTYEKEQININFDFMKLFQPKCQEDELYSEFDSLFNELFECIELKFSEIFNRLKDLLNINLDIINIEIIFTDLNNFKIESDLNFSNEINFGDILKIFYNLRNQTPNGLELYKIFSIRVMLSRSIKEQFHVLNSLSMVEGTKLENLGDTIRKREGDYEVDSTNNKRIKSSVLM</sequence>
<evidence type="ECO:0000313" key="2">
    <source>
        <dbReference type="EMBL" id="GMM43530.1"/>
    </source>
</evidence>
<dbReference type="AlphaFoldDB" id="A0AAV5QWZ2"/>
<dbReference type="Proteomes" id="UP001378960">
    <property type="component" value="Unassembled WGS sequence"/>
</dbReference>
<gene>
    <name evidence="2" type="ORF">DAPK24_001050</name>
</gene>
<organism evidence="2 3">
    <name type="scientific">Pichia kluyveri</name>
    <name type="common">Yeast</name>
    <dbReference type="NCBI Taxonomy" id="36015"/>
    <lineage>
        <taxon>Eukaryota</taxon>
        <taxon>Fungi</taxon>
        <taxon>Dikarya</taxon>
        <taxon>Ascomycota</taxon>
        <taxon>Saccharomycotina</taxon>
        <taxon>Pichiomycetes</taxon>
        <taxon>Pichiales</taxon>
        <taxon>Pichiaceae</taxon>
        <taxon>Pichia</taxon>
    </lineage>
</organism>
<comment type="caution">
    <text evidence="2">The sequence shown here is derived from an EMBL/GenBank/DDBJ whole genome shotgun (WGS) entry which is preliminary data.</text>
</comment>
<feature type="region of interest" description="Disordered" evidence="1">
    <location>
        <begin position="1"/>
        <end position="20"/>
    </location>
</feature>
<dbReference type="EMBL" id="BTGB01000001">
    <property type="protein sequence ID" value="GMM43530.1"/>
    <property type="molecule type" value="Genomic_DNA"/>
</dbReference>
<reference evidence="2 3" key="1">
    <citation type="journal article" date="2023" name="Elife">
        <title>Identification of key yeast species and microbe-microbe interactions impacting larval growth of Drosophila in the wild.</title>
        <authorList>
            <person name="Mure A."/>
            <person name="Sugiura Y."/>
            <person name="Maeda R."/>
            <person name="Honda K."/>
            <person name="Sakurai N."/>
            <person name="Takahashi Y."/>
            <person name="Watada M."/>
            <person name="Katoh T."/>
            <person name="Gotoh A."/>
            <person name="Gotoh Y."/>
            <person name="Taniguchi I."/>
            <person name="Nakamura K."/>
            <person name="Hayashi T."/>
            <person name="Katayama T."/>
            <person name="Uemura T."/>
            <person name="Hattori Y."/>
        </authorList>
    </citation>
    <scope>NUCLEOTIDE SEQUENCE [LARGE SCALE GENOMIC DNA]</scope>
    <source>
        <strain evidence="2 3">PK-24</strain>
    </source>
</reference>